<evidence type="ECO:0000313" key="3">
    <source>
        <dbReference type="EMBL" id="NMM44971.1"/>
    </source>
</evidence>
<dbReference type="InterPro" id="IPR050272">
    <property type="entry name" value="Isochorismatase-like_hydrls"/>
</dbReference>
<dbReference type="Pfam" id="PF00857">
    <property type="entry name" value="Isochorismatase"/>
    <property type="match status" value="1"/>
</dbReference>
<feature type="domain" description="Isochorismatase-like" evidence="2">
    <location>
        <begin position="23"/>
        <end position="191"/>
    </location>
</feature>
<organism evidence="3 4">
    <name type="scientific">Pacificispira spongiicola</name>
    <dbReference type="NCBI Taxonomy" id="2729598"/>
    <lineage>
        <taxon>Bacteria</taxon>
        <taxon>Pseudomonadati</taxon>
        <taxon>Pseudomonadota</taxon>
        <taxon>Alphaproteobacteria</taxon>
        <taxon>Rhodospirillales</taxon>
        <taxon>Rhodospirillaceae</taxon>
        <taxon>Pacificispira</taxon>
    </lineage>
</organism>
<dbReference type="EMBL" id="JABBNT010000003">
    <property type="protein sequence ID" value="NMM44971.1"/>
    <property type="molecule type" value="Genomic_DNA"/>
</dbReference>
<accession>A0A7Y0E1Z2</accession>
<protein>
    <submittedName>
        <fullName evidence="3">Cysteine hydrolase</fullName>
    </submittedName>
</protein>
<keyword evidence="1 3" id="KW-0378">Hydrolase</keyword>
<dbReference type="InterPro" id="IPR036380">
    <property type="entry name" value="Isochorismatase-like_sf"/>
</dbReference>
<evidence type="ECO:0000259" key="2">
    <source>
        <dbReference type="Pfam" id="PF00857"/>
    </source>
</evidence>
<dbReference type="AlphaFoldDB" id="A0A7Y0E1Z2"/>
<dbReference type="Proteomes" id="UP000539372">
    <property type="component" value="Unassembled WGS sequence"/>
</dbReference>
<dbReference type="RefSeq" id="WP_169625351.1">
    <property type="nucleotide sequence ID" value="NZ_JABBNT010000003.1"/>
</dbReference>
<evidence type="ECO:0000313" key="4">
    <source>
        <dbReference type="Proteomes" id="UP000539372"/>
    </source>
</evidence>
<dbReference type="Gene3D" id="3.40.50.850">
    <property type="entry name" value="Isochorismatase-like"/>
    <property type="match status" value="1"/>
</dbReference>
<dbReference type="CDD" id="cd01014">
    <property type="entry name" value="nicotinamidase_related"/>
    <property type="match status" value="1"/>
</dbReference>
<dbReference type="SUPFAM" id="SSF52499">
    <property type="entry name" value="Isochorismatase-like hydrolases"/>
    <property type="match status" value="1"/>
</dbReference>
<keyword evidence="4" id="KW-1185">Reference proteome</keyword>
<proteinExistence type="predicted"/>
<dbReference type="PANTHER" id="PTHR43540:SF15">
    <property type="entry name" value="BLR5631 PROTEIN"/>
    <property type="match status" value="1"/>
</dbReference>
<name>A0A7Y0E1Z2_9PROT</name>
<gene>
    <name evidence="3" type="ORF">HH303_10815</name>
</gene>
<sequence length="200" mass="20480">MSAPKTLLEMAGADTSPAKLSDSALVLIDCQEEYRSGFLPLTGVDAAVGQAKSLLDRARTGGVPVIHVRHIGRAGGAFDPDGPGGAIMAELAPQDGEAVVGKGLPNSFAATVLQEELEKTGRKSLILVGFMTHMCVSSTARAALDLGYRTTVVDGACATRDLPRPNGTGVVAAPDLHIAALTELSDRFSSIAGSAADVPD</sequence>
<evidence type="ECO:0000256" key="1">
    <source>
        <dbReference type="ARBA" id="ARBA00022801"/>
    </source>
</evidence>
<reference evidence="3 4" key="1">
    <citation type="submission" date="2020-04" db="EMBL/GenBank/DDBJ databases">
        <title>Rhodospirillaceae bacterium KN72 isolated from deep sea.</title>
        <authorList>
            <person name="Zhang D.-C."/>
        </authorList>
    </citation>
    <scope>NUCLEOTIDE SEQUENCE [LARGE SCALE GENOMIC DNA]</scope>
    <source>
        <strain evidence="3 4">KN72</strain>
    </source>
</reference>
<dbReference type="InterPro" id="IPR000868">
    <property type="entry name" value="Isochorismatase-like_dom"/>
</dbReference>
<dbReference type="PANTHER" id="PTHR43540">
    <property type="entry name" value="PEROXYUREIDOACRYLATE/UREIDOACRYLATE AMIDOHYDROLASE-RELATED"/>
    <property type="match status" value="1"/>
</dbReference>
<dbReference type="GO" id="GO:0016787">
    <property type="term" value="F:hydrolase activity"/>
    <property type="evidence" value="ECO:0007669"/>
    <property type="project" value="UniProtKB-KW"/>
</dbReference>
<comment type="caution">
    <text evidence="3">The sequence shown here is derived from an EMBL/GenBank/DDBJ whole genome shotgun (WGS) entry which is preliminary data.</text>
</comment>